<dbReference type="Proteomes" id="UP000595009">
    <property type="component" value="Chromosome"/>
</dbReference>
<dbReference type="SUPFAM" id="SSF46955">
    <property type="entry name" value="Putative DNA-binding domain"/>
    <property type="match status" value="1"/>
</dbReference>
<dbReference type="EMBL" id="QEPT01000002">
    <property type="protein sequence ID" value="RDE84776.1"/>
    <property type="molecule type" value="Genomic_DNA"/>
</dbReference>
<dbReference type="GO" id="GO:0005737">
    <property type="term" value="C:cytoplasm"/>
    <property type="evidence" value="ECO:0007669"/>
    <property type="project" value="UniProtKB-SubCell"/>
</dbReference>
<dbReference type="Proteomes" id="UP000242412">
    <property type="component" value="Unassembled WGS sequence"/>
</dbReference>
<evidence type="ECO:0000256" key="5">
    <source>
        <dbReference type="ARBA" id="ARBA00023163"/>
    </source>
</evidence>
<evidence type="ECO:0000256" key="3">
    <source>
        <dbReference type="ARBA" id="ARBA00023015"/>
    </source>
</evidence>
<protein>
    <submittedName>
        <fullName evidence="7">Cu(I)-responsive transcriptional regulator</fullName>
    </submittedName>
</protein>
<evidence type="ECO:0000259" key="6">
    <source>
        <dbReference type="PROSITE" id="PS50937"/>
    </source>
</evidence>
<evidence type="ECO:0000313" key="11">
    <source>
        <dbReference type="EMBL" id="RDE99330.1"/>
    </source>
</evidence>
<dbReference type="PROSITE" id="PS00552">
    <property type="entry name" value="HTH_MERR_1"/>
    <property type="match status" value="1"/>
</dbReference>
<dbReference type="EMBL" id="CP063120">
    <property type="protein sequence ID" value="QOR18269.1"/>
    <property type="molecule type" value="Genomic_DNA"/>
</dbReference>
<dbReference type="GO" id="GO:0003677">
    <property type="term" value="F:DNA binding"/>
    <property type="evidence" value="ECO:0007669"/>
    <property type="project" value="UniProtKB-KW"/>
</dbReference>
<evidence type="ECO:0000313" key="15">
    <source>
        <dbReference type="Proteomes" id="UP000253910"/>
    </source>
</evidence>
<proteinExistence type="predicted"/>
<name>A0A1R0EE40_HAEPA</name>
<dbReference type="AlphaFoldDB" id="A0A1R0EE40"/>
<accession>A0A1R0EE40</accession>
<evidence type="ECO:0000313" key="7">
    <source>
        <dbReference type="EMBL" id="OLV28637.1"/>
    </source>
</evidence>
<feature type="domain" description="HTH merR-type" evidence="6">
    <location>
        <begin position="1"/>
        <end position="69"/>
    </location>
</feature>
<dbReference type="InterPro" id="IPR047057">
    <property type="entry name" value="MerR_fam"/>
</dbReference>
<keyword evidence="2" id="KW-0963">Cytoplasm</keyword>
<dbReference type="EMBL" id="QEPZ01000001">
    <property type="protein sequence ID" value="RDE94164.1"/>
    <property type="molecule type" value="Genomic_DNA"/>
</dbReference>
<evidence type="ECO:0000256" key="1">
    <source>
        <dbReference type="ARBA" id="ARBA00004496"/>
    </source>
</evidence>
<dbReference type="GO" id="GO:0005507">
    <property type="term" value="F:copper ion binding"/>
    <property type="evidence" value="ECO:0007669"/>
    <property type="project" value="InterPro"/>
</dbReference>
<evidence type="ECO:0000313" key="12">
    <source>
        <dbReference type="Proteomes" id="UP000242412"/>
    </source>
</evidence>
<gene>
    <name evidence="8" type="primary">cueR</name>
    <name evidence="7" type="ORF">BSO15_01445</name>
    <name evidence="11" type="ORF">DPV87_00450</name>
    <name evidence="9" type="ORF">DPV95_03270</name>
    <name evidence="10" type="ORF">DPV97_01505</name>
    <name evidence="8" type="ORF">INP94_05175</name>
</gene>
<reference evidence="7 12" key="1">
    <citation type="submission" date="2016-11" db="EMBL/GenBank/DDBJ databases">
        <title>Simultaneous identification of Haemophilus influenzae and Haemophilus haemolyticus using TaqMan real-time PCR.</title>
        <authorList>
            <person name="Price E.P."/>
            <person name="Sarovich D.S."/>
            <person name="Harris T.M."/>
            <person name="Spargo J.C."/>
            <person name="Nosworthy E."/>
            <person name="Beissbarth J."/>
            <person name="Chang A.B."/>
            <person name="Smith-Vaughan H.C."/>
        </authorList>
    </citation>
    <scope>NUCLEOTIDE SEQUENCE [LARGE SCALE GENOMIC DNA]</scope>
    <source>
        <strain evidence="7 12">60884 B Hi-2</strain>
    </source>
</reference>
<dbReference type="EMBL" id="QEPW01000001">
    <property type="protein sequence ID" value="RDE99330.1"/>
    <property type="molecule type" value="Genomic_DNA"/>
</dbReference>
<dbReference type="PRINTS" id="PR00040">
    <property type="entry name" value="HTHMERR"/>
</dbReference>
<dbReference type="NCBIfam" id="TIGR02044">
    <property type="entry name" value="CueR"/>
    <property type="match status" value="1"/>
</dbReference>
<keyword evidence="4" id="KW-0238">DNA-binding</keyword>
<dbReference type="Pfam" id="PF13411">
    <property type="entry name" value="MerR_1"/>
    <property type="match status" value="1"/>
</dbReference>
<sequence>MNISEVAKLVGLSSKQIRDYEKSGLLKPAQRSLSGYRHYEEKDLERLRFIRHSRDVGFSLQQIHQLLQLQDNPNRSSREVKALTTQHIKTLNEQIHHLQKMVEELERWHNACQGNDCPECSILEGLKG</sequence>
<dbReference type="PANTHER" id="PTHR30204">
    <property type="entry name" value="REDOX-CYCLING DRUG-SENSING TRANSCRIPTIONAL ACTIVATOR SOXR"/>
    <property type="match status" value="1"/>
</dbReference>
<organism evidence="7 12">
    <name type="scientific">Haemophilus parainfluenzae</name>
    <dbReference type="NCBI Taxonomy" id="729"/>
    <lineage>
        <taxon>Bacteria</taxon>
        <taxon>Pseudomonadati</taxon>
        <taxon>Pseudomonadota</taxon>
        <taxon>Gammaproteobacteria</taxon>
        <taxon>Pasteurellales</taxon>
        <taxon>Pasteurellaceae</taxon>
        <taxon>Haemophilus</taxon>
    </lineage>
</organism>
<evidence type="ECO:0000313" key="16">
    <source>
        <dbReference type="Proteomes" id="UP000595009"/>
    </source>
</evidence>
<reference evidence="13 14" key="2">
    <citation type="submission" date="2018-05" db="EMBL/GenBank/DDBJ databases">
        <title>Draft Genome Sequences for a Diverse set of 7 Haemophilus Species.</title>
        <authorList>
            <person name="Nichols M."/>
            <person name="Topaz N."/>
            <person name="Wang X."/>
            <person name="Wang X."/>
            <person name="Boxrud D."/>
        </authorList>
    </citation>
    <scope>NUCLEOTIDE SEQUENCE [LARGE SCALE GENOMIC DNA]</scope>
    <source>
        <strain evidence="9 14">C2006002596</strain>
        <strain evidence="11 15">C2008001710</strain>
        <strain evidence="10 13">C2008003258</strain>
    </source>
</reference>
<dbReference type="GO" id="GO:0045893">
    <property type="term" value="P:positive regulation of DNA-templated transcription"/>
    <property type="evidence" value="ECO:0007669"/>
    <property type="project" value="InterPro"/>
</dbReference>
<dbReference type="Proteomes" id="UP000253910">
    <property type="component" value="Unassembled WGS sequence"/>
</dbReference>
<evidence type="ECO:0000256" key="2">
    <source>
        <dbReference type="ARBA" id="ARBA00022490"/>
    </source>
</evidence>
<dbReference type="InterPro" id="IPR009061">
    <property type="entry name" value="DNA-bd_dom_put_sf"/>
</dbReference>
<keyword evidence="5" id="KW-0804">Transcription</keyword>
<dbReference type="Proteomes" id="UP000253823">
    <property type="component" value="Unassembled WGS sequence"/>
</dbReference>
<dbReference type="InterPro" id="IPR000551">
    <property type="entry name" value="MerR-type_HTH_dom"/>
</dbReference>
<dbReference type="Proteomes" id="UP000253763">
    <property type="component" value="Unassembled WGS sequence"/>
</dbReference>
<dbReference type="Gene3D" id="1.10.1660.10">
    <property type="match status" value="1"/>
</dbReference>
<dbReference type="PANTHER" id="PTHR30204:SF94">
    <property type="entry name" value="HEAVY METAL-DEPENDENT TRANSCRIPTIONAL REGULATOR HI_0293-RELATED"/>
    <property type="match status" value="1"/>
</dbReference>
<dbReference type="RefSeq" id="WP_005699815.1">
    <property type="nucleotide sequence ID" value="NZ_CABFLI010000017.1"/>
</dbReference>
<evidence type="ECO:0000313" key="9">
    <source>
        <dbReference type="EMBL" id="RDE84776.1"/>
    </source>
</evidence>
<evidence type="ECO:0000256" key="4">
    <source>
        <dbReference type="ARBA" id="ARBA00023125"/>
    </source>
</evidence>
<dbReference type="InterPro" id="IPR011789">
    <property type="entry name" value="CueR"/>
</dbReference>
<dbReference type="SMART" id="SM00422">
    <property type="entry name" value="HTH_MERR"/>
    <property type="match status" value="1"/>
</dbReference>
<dbReference type="PROSITE" id="PS50937">
    <property type="entry name" value="HTH_MERR_2"/>
    <property type="match status" value="1"/>
</dbReference>
<keyword evidence="3" id="KW-0805">Transcription regulation</keyword>
<evidence type="ECO:0000313" key="10">
    <source>
        <dbReference type="EMBL" id="RDE94164.1"/>
    </source>
</evidence>
<reference evidence="8 16" key="3">
    <citation type="submission" date="2020-10" db="EMBL/GenBank/DDBJ databases">
        <title>Genomic diversity and antimicrobial resistance of Haemophilus colonising the airways of young children with cystic fibrosis.</title>
        <authorList>
            <person name="Watts S.C."/>
            <person name="Judd L.M."/>
            <person name="Carzino R."/>
            <person name="Ranganathan S."/>
            <person name="Holt K.E."/>
        </authorList>
    </citation>
    <scope>NUCLEOTIDE SEQUENCE [LARGE SCALE GENOMIC DNA]</scope>
    <source>
        <strain evidence="8 16">M1C137_2</strain>
    </source>
</reference>
<dbReference type="GO" id="GO:0003700">
    <property type="term" value="F:DNA-binding transcription factor activity"/>
    <property type="evidence" value="ECO:0007669"/>
    <property type="project" value="InterPro"/>
</dbReference>
<evidence type="ECO:0000313" key="14">
    <source>
        <dbReference type="Proteomes" id="UP000253823"/>
    </source>
</evidence>
<evidence type="ECO:0000313" key="8">
    <source>
        <dbReference type="EMBL" id="QOR18269.1"/>
    </source>
</evidence>
<evidence type="ECO:0000313" key="13">
    <source>
        <dbReference type="Proteomes" id="UP000253763"/>
    </source>
</evidence>
<comment type="subcellular location">
    <subcellularLocation>
        <location evidence="1">Cytoplasm</location>
    </subcellularLocation>
</comment>
<dbReference type="EMBL" id="MPJJ01000001">
    <property type="protein sequence ID" value="OLV28637.1"/>
    <property type="molecule type" value="Genomic_DNA"/>
</dbReference>